<name>A0ABY5YZL2_9ACTN</name>
<keyword evidence="3" id="KW-1185">Reference proteome</keyword>
<feature type="region of interest" description="Disordered" evidence="1">
    <location>
        <begin position="1"/>
        <end position="41"/>
    </location>
</feature>
<dbReference type="RefSeq" id="WP_260723279.1">
    <property type="nucleotide sequence ID" value="NZ_BAAABS010000037.1"/>
</dbReference>
<accession>A0ABY5YZL2</accession>
<protein>
    <submittedName>
        <fullName evidence="2">Gas vesicle protein</fullName>
    </submittedName>
</protein>
<evidence type="ECO:0000313" key="2">
    <source>
        <dbReference type="EMBL" id="UWZ33993.1"/>
    </source>
</evidence>
<dbReference type="EMBL" id="CP073721">
    <property type="protein sequence ID" value="UWZ33993.1"/>
    <property type="molecule type" value="Genomic_DNA"/>
</dbReference>
<organism evidence="2 3">
    <name type="scientific">Dactylosporangium roseum</name>
    <dbReference type="NCBI Taxonomy" id="47989"/>
    <lineage>
        <taxon>Bacteria</taxon>
        <taxon>Bacillati</taxon>
        <taxon>Actinomycetota</taxon>
        <taxon>Actinomycetes</taxon>
        <taxon>Micromonosporales</taxon>
        <taxon>Micromonosporaceae</taxon>
        <taxon>Dactylosporangium</taxon>
    </lineage>
</organism>
<dbReference type="InterPro" id="IPR008634">
    <property type="entry name" value="Gas-vesicle_GvpO"/>
</dbReference>
<dbReference type="Proteomes" id="UP001058271">
    <property type="component" value="Chromosome"/>
</dbReference>
<evidence type="ECO:0000313" key="3">
    <source>
        <dbReference type="Proteomes" id="UP001058271"/>
    </source>
</evidence>
<gene>
    <name evidence="2" type="ORF">Drose_22315</name>
</gene>
<proteinExistence type="predicted"/>
<feature type="compositionally biased region" description="Basic and acidic residues" evidence="1">
    <location>
        <begin position="1"/>
        <end position="18"/>
    </location>
</feature>
<sequence>MHPDGHDRERARRPRRDESYDEDREDREGRESRRSISAASAARMAIEDARELTGKEPIGAVSVEPANGGWTIGVEMVEERRVPSTADMLGLYLVQLSAGGELLSCRRDRRYLRGSTDVAKAS</sequence>
<reference evidence="2" key="1">
    <citation type="submission" date="2021-04" db="EMBL/GenBank/DDBJ databases">
        <title>Biosynthetic gene clusters of Dactylosporangioum roseum.</title>
        <authorList>
            <person name="Hartkoorn R.C."/>
            <person name="Beaudoing E."/>
            <person name="Hot D."/>
            <person name="Moureu S."/>
        </authorList>
    </citation>
    <scope>NUCLEOTIDE SEQUENCE</scope>
    <source>
        <strain evidence="2">NRRL B-16295</strain>
    </source>
</reference>
<dbReference type="Pfam" id="PF05800">
    <property type="entry name" value="GvpO"/>
    <property type="match status" value="1"/>
</dbReference>
<evidence type="ECO:0000256" key="1">
    <source>
        <dbReference type="SAM" id="MobiDB-lite"/>
    </source>
</evidence>